<gene>
    <name evidence="1" type="ORF">UFOVP775_20</name>
</gene>
<evidence type="ECO:0000313" key="1">
    <source>
        <dbReference type="EMBL" id="CAB4162218.1"/>
    </source>
</evidence>
<name>A0A6J5NYU9_9CAUD</name>
<accession>A0A6J5NYU9</accession>
<dbReference type="SUPFAM" id="SSF52980">
    <property type="entry name" value="Restriction endonuclease-like"/>
    <property type="match status" value="1"/>
</dbReference>
<organism evidence="1">
    <name type="scientific">uncultured Caudovirales phage</name>
    <dbReference type="NCBI Taxonomy" id="2100421"/>
    <lineage>
        <taxon>Viruses</taxon>
        <taxon>Duplodnaviria</taxon>
        <taxon>Heunggongvirae</taxon>
        <taxon>Uroviricota</taxon>
        <taxon>Caudoviricetes</taxon>
        <taxon>Peduoviridae</taxon>
        <taxon>Maltschvirus</taxon>
        <taxon>Maltschvirus maltsch</taxon>
    </lineage>
</organism>
<proteinExistence type="predicted"/>
<dbReference type="InterPro" id="IPR011335">
    <property type="entry name" value="Restrct_endonuc-II-like"/>
</dbReference>
<dbReference type="InterPro" id="IPR011604">
    <property type="entry name" value="PDDEXK-like_dom_sf"/>
</dbReference>
<sequence length="207" mass="24253">MKWHPSALGKLMTQPKSKSEILSETAKSYIRTKAKEDFFGFTTSITTKPMMKGKDWEEESIALANQVRGTFYVKNKERFDNEFLTGEPDIILDHSIIDIKTSWSLETWPATPGEGINKDYEWQLMAYCWLLNKSHAELIYCMIDTDDTLLNDWDNRFIHKVSHIDPAKRITVLRYEFAGEHHIDQMKEKLTAANEYYSQYINQLNNK</sequence>
<protein>
    <recommendedName>
        <fullName evidence="2">PD-(D/E)XK nuclease superfamily</fullName>
    </recommendedName>
</protein>
<dbReference type="EMBL" id="LR796725">
    <property type="protein sequence ID" value="CAB4162218.1"/>
    <property type="molecule type" value="Genomic_DNA"/>
</dbReference>
<reference evidence="1" key="1">
    <citation type="submission" date="2020-04" db="EMBL/GenBank/DDBJ databases">
        <authorList>
            <person name="Chiriac C."/>
            <person name="Salcher M."/>
            <person name="Ghai R."/>
            <person name="Kavagutti S V."/>
        </authorList>
    </citation>
    <scope>NUCLEOTIDE SEQUENCE</scope>
</reference>
<evidence type="ECO:0008006" key="2">
    <source>
        <dbReference type="Google" id="ProtNLM"/>
    </source>
</evidence>
<dbReference type="Gene3D" id="3.90.320.10">
    <property type="match status" value="1"/>
</dbReference>